<proteinExistence type="predicted"/>
<evidence type="ECO:0000313" key="3">
    <source>
        <dbReference type="Proteomes" id="UP000000311"/>
    </source>
</evidence>
<accession>E2ALV7</accession>
<dbReference type="PROSITE" id="PS51257">
    <property type="entry name" value="PROKAR_LIPOPROTEIN"/>
    <property type="match status" value="1"/>
</dbReference>
<dbReference type="AlphaFoldDB" id="E2ALV7"/>
<evidence type="ECO:0000256" key="1">
    <source>
        <dbReference type="SAM" id="MobiDB-lite"/>
    </source>
</evidence>
<feature type="compositionally biased region" description="Low complexity" evidence="1">
    <location>
        <begin position="22"/>
        <end position="31"/>
    </location>
</feature>
<feature type="compositionally biased region" description="Basic and acidic residues" evidence="1">
    <location>
        <begin position="70"/>
        <end position="96"/>
    </location>
</feature>
<organism evidence="3">
    <name type="scientific">Camponotus floridanus</name>
    <name type="common">Florida carpenter ant</name>
    <dbReference type="NCBI Taxonomy" id="104421"/>
    <lineage>
        <taxon>Eukaryota</taxon>
        <taxon>Metazoa</taxon>
        <taxon>Ecdysozoa</taxon>
        <taxon>Arthropoda</taxon>
        <taxon>Hexapoda</taxon>
        <taxon>Insecta</taxon>
        <taxon>Pterygota</taxon>
        <taxon>Neoptera</taxon>
        <taxon>Endopterygota</taxon>
        <taxon>Hymenoptera</taxon>
        <taxon>Apocrita</taxon>
        <taxon>Aculeata</taxon>
        <taxon>Formicoidea</taxon>
        <taxon>Formicidae</taxon>
        <taxon>Formicinae</taxon>
        <taxon>Camponotus</taxon>
    </lineage>
</organism>
<dbReference type="Proteomes" id="UP000000311">
    <property type="component" value="Unassembled WGS sequence"/>
</dbReference>
<reference evidence="2 3" key="1">
    <citation type="journal article" date="2010" name="Science">
        <title>Genomic comparison of the ants Camponotus floridanus and Harpegnathos saltator.</title>
        <authorList>
            <person name="Bonasio R."/>
            <person name="Zhang G."/>
            <person name="Ye C."/>
            <person name="Mutti N.S."/>
            <person name="Fang X."/>
            <person name="Qin N."/>
            <person name="Donahue G."/>
            <person name="Yang P."/>
            <person name="Li Q."/>
            <person name="Li C."/>
            <person name="Zhang P."/>
            <person name="Huang Z."/>
            <person name="Berger S.L."/>
            <person name="Reinberg D."/>
            <person name="Wang J."/>
            <person name="Liebig J."/>
        </authorList>
    </citation>
    <scope>NUCLEOTIDE SEQUENCE [LARGE SCALE GENOMIC DNA]</scope>
    <source>
        <strain evidence="3">C129</strain>
    </source>
</reference>
<protein>
    <submittedName>
        <fullName evidence="2">Uncharacterized protein</fullName>
    </submittedName>
</protein>
<dbReference type="EMBL" id="GL440659">
    <property type="protein sequence ID" value="EFN65583.1"/>
    <property type="molecule type" value="Genomic_DNA"/>
</dbReference>
<sequence>MGGKRSPPTRPAMPAVSSAPATLTTNTVTTVSCGSPVMSPGFPAGRRDTPPRPPHLPTIAEVSPCLVEQRMCREERTPTPPGEEERRQVAQRRSEGDSGEEDEPWRVRLVASNSLGGLVKRGGSRSIGCSVHGNKVKDTLLSSARQLHRTTVEVVRVIGASTLVEECGWRRMFLEVLPSNSKRGVL</sequence>
<keyword evidence="3" id="KW-1185">Reference proteome</keyword>
<gene>
    <name evidence="2" type="ORF">EAG_12457</name>
</gene>
<name>E2ALV7_CAMFO</name>
<feature type="region of interest" description="Disordered" evidence="1">
    <location>
        <begin position="1"/>
        <end position="105"/>
    </location>
</feature>
<dbReference type="InParanoid" id="E2ALV7"/>
<dbReference type="OrthoDB" id="7559101at2759"/>
<evidence type="ECO:0000313" key="2">
    <source>
        <dbReference type="EMBL" id="EFN65583.1"/>
    </source>
</evidence>